<dbReference type="InterPro" id="IPR000276">
    <property type="entry name" value="GPCR_Rhodpsn"/>
</dbReference>
<evidence type="ECO:0000256" key="6">
    <source>
        <dbReference type="ARBA" id="ARBA00023170"/>
    </source>
</evidence>
<evidence type="ECO:0000313" key="11">
    <source>
        <dbReference type="Ensembl" id="ENSCCRP00000105196.1"/>
    </source>
</evidence>
<feature type="transmembrane region" description="Helical" evidence="9">
    <location>
        <begin position="269"/>
        <end position="287"/>
    </location>
</feature>
<evidence type="ECO:0000256" key="8">
    <source>
        <dbReference type="ARBA" id="ARBA00025736"/>
    </source>
</evidence>
<keyword evidence="7" id="KW-0807">Transducer</keyword>
<protein>
    <submittedName>
        <fullName evidence="11">Formyl peptide receptor 1</fullName>
    </submittedName>
</protein>
<keyword evidence="6" id="KW-0675">Receptor</keyword>
<keyword evidence="3 9" id="KW-1133">Transmembrane helix</keyword>
<evidence type="ECO:0000256" key="1">
    <source>
        <dbReference type="ARBA" id="ARBA00004141"/>
    </source>
</evidence>
<keyword evidence="4" id="KW-0297">G-protein coupled receptor</keyword>
<dbReference type="PRINTS" id="PR00526">
    <property type="entry name" value="FMETLEUPHER"/>
</dbReference>
<keyword evidence="2 9" id="KW-0812">Transmembrane</keyword>
<dbReference type="GeneTree" id="ENSGT01020000230438"/>
<dbReference type="GO" id="GO:0007204">
    <property type="term" value="P:positive regulation of cytosolic calcium ion concentration"/>
    <property type="evidence" value="ECO:0007669"/>
    <property type="project" value="TreeGrafter"/>
</dbReference>
<name>A0A9J7XFT4_CYPCA</name>
<dbReference type="GO" id="GO:0004875">
    <property type="term" value="F:complement receptor activity"/>
    <property type="evidence" value="ECO:0007669"/>
    <property type="project" value="TreeGrafter"/>
</dbReference>
<proteinExistence type="inferred from homology"/>
<evidence type="ECO:0000259" key="10">
    <source>
        <dbReference type="PROSITE" id="PS50262"/>
    </source>
</evidence>
<feature type="transmembrane region" description="Helical" evidence="9">
    <location>
        <begin position="39"/>
        <end position="63"/>
    </location>
</feature>
<dbReference type="OMA" id="NVTHCYN"/>
<dbReference type="PRINTS" id="PR00237">
    <property type="entry name" value="GPCRRHODOPSN"/>
</dbReference>
<evidence type="ECO:0000256" key="5">
    <source>
        <dbReference type="ARBA" id="ARBA00023136"/>
    </source>
</evidence>
<dbReference type="InterPro" id="IPR017452">
    <property type="entry name" value="GPCR_Rhodpsn_7TM"/>
</dbReference>
<feature type="transmembrane region" description="Helical" evidence="9">
    <location>
        <begin position="75"/>
        <end position="99"/>
    </location>
</feature>
<evidence type="ECO:0000256" key="9">
    <source>
        <dbReference type="SAM" id="Phobius"/>
    </source>
</evidence>
<evidence type="ECO:0000313" key="12">
    <source>
        <dbReference type="Proteomes" id="UP001108240"/>
    </source>
</evidence>
<accession>A0A9J7XFT4</accession>
<dbReference type="GO" id="GO:0004930">
    <property type="term" value="F:G protein-coupled receptor activity"/>
    <property type="evidence" value="ECO:0007669"/>
    <property type="project" value="UniProtKB-KW"/>
</dbReference>
<dbReference type="InterPro" id="IPR000826">
    <property type="entry name" value="Formyl_rcpt-rel"/>
</dbReference>
<comment type="subcellular location">
    <subcellularLocation>
        <location evidence="1">Membrane</location>
        <topology evidence="1">Multi-pass membrane protein</topology>
    </subcellularLocation>
</comment>
<dbReference type="Ensembl" id="ENSCCRT00000111819.1">
    <property type="protein sequence ID" value="ENSCCRP00000105196.1"/>
    <property type="gene ID" value="ENSCCRG00000066548.1"/>
</dbReference>
<evidence type="ECO:0000256" key="7">
    <source>
        <dbReference type="ARBA" id="ARBA00023224"/>
    </source>
</evidence>
<reference evidence="11" key="2">
    <citation type="submission" date="2025-09" db="UniProtKB">
        <authorList>
            <consortium name="Ensembl"/>
        </authorList>
    </citation>
    <scope>IDENTIFICATION</scope>
</reference>
<evidence type="ECO:0000256" key="3">
    <source>
        <dbReference type="ARBA" id="ARBA00022989"/>
    </source>
</evidence>
<dbReference type="GO" id="GO:0006954">
    <property type="term" value="P:inflammatory response"/>
    <property type="evidence" value="ECO:0007669"/>
    <property type="project" value="TreeGrafter"/>
</dbReference>
<feature type="domain" description="G-protein coupled receptors family 1 profile" evidence="10">
    <location>
        <begin position="56"/>
        <end position="296"/>
    </location>
</feature>
<evidence type="ECO:0000256" key="4">
    <source>
        <dbReference type="ARBA" id="ARBA00023040"/>
    </source>
</evidence>
<feature type="transmembrane region" description="Helical" evidence="9">
    <location>
        <begin position="119"/>
        <end position="145"/>
    </location>
</feature>
<keyword evidence="5 9" id="KW-0472">Membrane</keyword>
<organism evidence="11 12">
    <name type="scientific">Cyprinus carpio carpio</name>
    <dbReference type="NCBI Taxonomy" id="630221"/>
    <lineage>
        <taxon>Eukaryota</taxon>
        <taxon>Metazoa</taxon>
        <taxon>Chordata</taxon>
        <taxon>Craniata</taxon>
        <taxon>Vertebrata</taxon>
        <taxon>Euteleostomi</taxon>
        <taxon>Actinopterygii</taxon>
        <taxon>Neopterygii</taxon>
        <taxon>Teleostei</taxon>
        <taxon>Ostariophysi</taxon>
        <taxon>Cypriniformes</taxon>
        <taxon>Cyprinidae</taxon>
        <taxon>Cyprininae</taxon>
        <taxon>Cyprinus</taxon>
    </lineage>
</organism>
<dbReference type="PANTHER" id="PTHR24225:SF68">
    <property type="entry name" value="C3A ANAPHYLATOXIN CHEMOTACTIC RECEPTOR-LIKE-RELATED"/>
    <property type="match status" value="1"/>
</dbReference>
<keyword evidence="12" id="KW-1185">Reference proteome</keyword>
<feature type="transmembrane region" description="Helical" evidence="9">
    <location>
        <begin position="236"/>
        <end position="257"/>
    </location>
</feature>
<dbReference type="Pfam" id="PF00001">
    <property type="entry name" value="7tm_1"/>
    <property type="match status" value="2"/>
</dbReference>
<feature type="transmembrane region" description="Helical" evidence="9">
    <location>
        <begin position="157"/>
        <end position="176"/>
    </location>
</feature>
<dbReference type="GO" id="GO:0005886">
    <property type="term" value="C:plasma membrane"/>
    <property type="evidence" value="ECO:0007669"/>
    <property type="project" value="TreeGrafter"/>
</dbReference>
<dbReference type="SUPFAM" id="SSF81321">
    <property type="entry name" value="Family A G protein-coupled receptor-like"/>
    <property type="match status" value="1"/>
</dbReference>
<comment type="similarity">
    <text evidence="8">Belongs to the chemokine-like receptor (CMKLR) family.</text>
</comment>
<dbReference type="Gene3D" id="1.20.1070.10">
    <property type="entry name" value="Rhodopsin 7-helix transmembrane proteins"/>
    <property type="match status" value="1"/>
</dbReference>
<evidence type="ECO:0000256" key="2">
    <source>
        <dbReference type="ARBA" id="ARBA00022692"/>
    </source>
</evidence>
<dbReference type="PANTHER" id="PTHR24225">
    <property type="entry name" value="CHEMOTACTIC RECEPTOR"/>
    <property type="match status" value="1"/>
</dbReference>
<dbReference type="PROSITE" id="PS50262">
    <property type="entry name" value="G_PROTEIN_RECEP_F1_2"/>
    <property type="match status" value="1"/>
</dbReference>
<dbReference type="GO" id="GO:0007200">
    <property type="term" value="P:phospholipase C-activating G protein-coupled receptor signaling pathway"/>
    <property type="evidence" value="ECO:0007669"/>
    <property type="project" value="TreeGrafter"/>
</dbReference>
<sequence>VEDTRTNGMLIRHFGETQQYKDDYDDDDYYENTDLRKSLIMSLIVYSLAFLLGVVGNGIVIWVTGFKIKRTINTVWFLNLAVADFLFTAFLPLSMAYTAMGFHWHFGQFMCKFNSTLSFLNMFASVYIVVVIIVDHCVSVVRPIWAQNHRNLSRASVVSFGVWLFALVLSSPYFVFGDTAPDHSNPNTINCFNNFAFSHDYETPEVVELHILRHLIIHRFQRNRSMSGRTGQPFKIIAAVITAFFICWAPYHILVLIDMVNHTGMKYISTLQFVTVGIPIATSLAFLNSCLNPLLYVFMGQDFKDKVRKSILKVLETAFTEEVSRTNTYTNLMPTIRNKENGSKSFTDA</sequence>
<dbReference type="AlphaFoldDB" id="A0A9J7XFT4"/>
<dbReference type="Proteomes" id="UP001108240">
    <property type="component" value="Unplaced"/>
</dbReference>
<reference evidence="11" key="1">
    <citation type="submission" date="2025-08" db="UniProtKB">
        <authorList>
            <consortium name="Ensembl"/>
        </authorList>
    </citation>
    <scope>IDENTIFICATION</scope>
</reference>